<evidence type="ECO:0000256" key="1">
    <source>
        <dbReference type="SAM" id="Phobius"/>
    </source>
</evidence>
<keyword evidence="1" id="KW-0472">Membrane</keyword>
<feature type="transmembrane region" description="Helical" evidence="1">
    <location>
        <begin position="97"/>
        <end position="118"/>
    </location>
</feature>
<keyword evidence="1" id="KW-1133">Transmembrane helix</keyword>
<keyword evidence="3" id="KW-1185">Reference proteome</keyword>
<reference evidence="2 3" key="1">
    <citation type="submission" date="2015-07" db="EMBL/GenBank/DDBJ databases">
        <authorList>
            <person name="Noorani M."/>
        </authorList>
    </citation>
    <scope>NUCLEOTIDE SEQUENCE [LARGE SCALE GENOMIC DNA]</scope>
    <source>
        <strain evidence="2 3">CECT 5088</strain>
    </source>
</reference>
<feature type="transmembrane region" description="Helical" evidence="1">
    <location>
        <begin position="130"/>
        <end position="150"/>
    </location>
</feature>
<sequence length="230" mass="24093">MTHPSASPLGTPRPAARPVLRALPWAAVALASGAGAVLGDWQFAWVAAACAGLALLPKAFTAVSGIVFPAGFTTGILIFCAAALLAGEWGGLYVTLWWWDLALHLVASSVLAVVGMALAMTATGGARPRVAVWVLAVLAFAFSMMVGAMWELMEFSIDAIFGTNAQRSGLPDTMGDQAVNLLGATLGAVAGHARVDRGARWPLARLLGRFMADNPVLYPDLSDRARRRQP</sequence>
<feature type="transmembrane region" description="Helical" evidence="1">
    <location>
        <begin position="63"/>
        <end position="85"/>
    </location>
</feature>
<dbReference type="RefSeq" id="WP_055683956.1">
    <property type="nucleotide sequence ID" value="NZ_CXPG01000023.1"/>
</dbReference>
<dbReference type="EMBL" id="CXPG01000023">
    <property type="protein sequence ID" value="CTQ34587.1"/>
    <property type="molecule type" value="Genomic_DNA"/>
</dbReference>
<protein>
    <recommendedName>
        <fullName evidence="4">Inner membrane protein YjdF</fullName>
    </recommendedName>
</protein>
<proteinExistence type="predicted"/>
<evidence type="ECO:0008006" key="4">
    <source>
        <dbReference type="Google" id="ProtNLM"/>
    </source>
</evidence>
<name>A0A0M6XVH3_9RHOB</name>
<accession>A0A0M6XVH3</accession>
<dbReference type="InterPro" id="IPR014509">
    <property type="entry name" value="YjdF-like"/>
</dbReference>
<dbReference type="AlphaFoldDB" id="A0A0M6XVH3"/>
<evidence type="ECO:0000313" key="2">
    <source>
        <dbReference type="EMBL" id="CTQ34587.1"/>
    </source>
</evidence>
<dbReference type="Proteomes" id="UP000048908">
    <property type="component" value="Unassembled WGS sequence"/>
</dbReference>
<gene>
    <name evidence="2" type="ORF">JAN5088_03383</name>
</gene>
<keyword evidence="1" id="KW-0812">Transmembrane</keyword>
<dbReference type="OrthoDB" id="4966203at2"/>
<evidence type="ECO:0000313" key="3">
    <source>
        <dbReference type="Proteomes" id="UP000048908"/>
    </source>
</evidence>
<organism evidence="2 3">
    <name type="scientific">Jannaschia rubra</name>
    <dbReference type="NCBI Taxonomy" id="282197"/>
    <lineage>
        <taxon>Bacteria</taxon>
        <taxon>Pseudomonadati</taxon>
        <taxon>Pseudomonadota</taxon>
        <taxon>Alphaproteobacteria</taxon>
        <taxon>Rhodobacterales</taxon>
        <taxon>Roseobacteraceae</taxon>
        <taxon>Jannaschia</taxon>
    </lineage>
</organism>
<feature type="transmembrane region" description="Helical" evidence="1">
    <location>
        <begin position="23"/>
        <end position="56"/>
    </location>
</feature>
<dbReference type="STRING" id="282197.SAMN04488517_11259"/>
<dbReference type="Pfam" id="PF09997">
    <property type="entry name" value="DUF2238"/>
    <property type="match status" value="1"/>
</dbReference>